<protein>
    <submittedName>
        <fullName evidence="1">Uncharacterized protein</fullName>
    </submittedName>
</protein>
<evidence type="ECO:0000313" key="2">
    <source>
        <dbReference type="Proteomes" id="UP000178490"/>
    </source>
</evidence>
<evidence type="ECO:0000313" key="1">
    <source>
        <dbReference type="EMBL" id="OGH89139.1"/>
    </source>
</evidence>
<proteinExistence type="predicted"/>
<sequence length="165" mass="18488">MFLIGQNNQLFSLLGIKYVLVILNDGKGFAAIDMTTFNNRLTLAVQNDKYSATECAEAMKKAREYGIPETINEALEHTTRVKPPPPNEKKMPVVFQICSLPCSCLKHGHLVYKDKLERWSPPILTLAQGLDHLSWEVVAKQSTTVQGAVAVYMQMVRADLPIDKQ</sequence>
<dbReference type="AlphaFoldDB" id="A0A1F6NYZ8"/>
<reference evidence="1 2" key="1">
    <citation type="journal article" date="2016" name="Nat. Commun.">
        <title>Thousands of microbial genomes shed light on interconnected biogeochemical processes in an aquifer system.</title>
        <authorList>
            <person name="Anantharaman K."/>
            <person name="Brown C.T."/>
            <person name="Hug L.A."/>
            <person name="Sharon I."/>
            <person name="Castelle C.J."/>
            <person name="Probst A.J."/>
            <person name="Thomas B.C."/>
            <person name="Singh A."/>
            <person name="Wilkins M.J."/>
            <person name="Karaoz U."/>
            <person name="Brodie E.L."/>
            <person name="Williams K.H."/>
            <person name="Hubbard S.S."/>
            <person name="Banfield J.F."/>
        </authorList>
    </citation>
    <scope>NUCLEOTIDE SEQUENCE [LARGE SCALE GENOMIC DNA]</scope>
</reference>
<accession>A0A1F6NYZ8</accession>
<comment type="caution">
    <text evidence="1">The sequence shown here is derived from an EMBL/GenBank/DDBJ whole genome shotgun (WGS) entry which is preliminary data.</text>
</comment>
<dbReference type="Proteomes" id="UP000178490">
    <property type="component" value="Unassembled WGS sequence"/>
</dbReference>
<organism evidence="1 2">
    <name type="scientific">Candidatus Magasanikbacteria bacterium RIFOXYD2_FULL_36_9</name>
    <dbReference type="NCBI Taxonomy" id="1798707"/>
    <lineage>
        <taxon>Bacteria</taxon>
        <taxon>Candidatus Magasanikiibacteriota</taxon>
    </lineage>
</organism>
<name>A0A1F6NYZ8_9BACT</name>
<gene>
    <name evidence="1" type="ORF">A2537_02155</name>
</gene>
<dbReference type="EMBL" id="MFRC01000042">
    <property type="protein sequence ID" value="OGH89139.1"/>
    <property type="molecule type" value="Genomic_DNA"/>
</dbReference>